<dbReference type="EMBL" id="CP031194">
    <property type="protein sequence ID" value="AXG81729.1"/>
    <property type="molecule type" value="Genomic_DNA"/>
</dbReference>
<feature type="chain" id="PRO_5016996574" evidence="1">
    <location>
        <begin position="32"/>
        <end position="180"/>
    </location>
</feature>
<evidence type="ECO:0000256" key="1">
    <source>
        <dbReference type="SAM" id="SignalP"/>
    </source>
</evidence>
<keyword evidence="1" id="KW-0732">Signal</keyword>
<name>A0A345HYF5_9ACTN</name>
<dbReference type="Proteomes" id="UP000253868">
    <property type="component" value="Chromosome"/>
</dbReference>
<keyword evidence="3" id="KW-1185">Reference proteome</keyword>
<evidence type="ECO:0000313" key="2">
    <source>
        <dbReference type="EMBL" id="AXG81729.1"/>
    </source>
</evidence>
<dbReference type="InterPro" id="IPR035992">
    <property type="entry name" value="Ricin_B-like_lectins"/>
</dbReference>
<organism evidence="2 3">
    <name type="scientific">Streptomyces paludis</name>
    <dbReference type="NCBI Taxonomy" id="2282738"/>
    <lineage>
        <taxon>Bacteria</taxon>
        <taxon>Bacillati</taxon>
        <taxon>Actinomycetota</taxon>
        <taxon>Actinomycetes</taxon>
        <taxon>Kitasatosporales</taxon>
        <taxon>Streptomycetaceae</taxon>
        <taxon>Streptomyces</taxon>
    </lineage>
</organism>
<feature type="signal peptide" evidence="1">
    <location>
        <begin position="1"/>
        <end position="31"/>
    </location>
</feature>
<reference evidence="3" key="1">
    <citation type="submission" date="2018-07" db="EMBL/GenBank/DDBJ databases">
        <authorList>
            <person name="Zhao J."/>
        </authorList>
    </citation>
    <scope>NUCLEOTIDE SEQUENCE [LARGE SCALE GENOMIC DNA]</scope>
    <source>
        <strain evidence="3">GSSD-12</strain>
    </source>
</reference>
<dbReference type="OrthoDB" id="3534750at2"/>
<dbReference type="AlphaFoldDB" id="A0A345HYF5"/>
<proteinExistence type="predicted"/>
<dbReference type="KEGG" id="spad:DVK44_32905"/>
<dbReference type="CDD" id="cd23415">
    <property type="entry name" value="beta-trefoil_Ricin_AH"/>
    <property type="match status" value="1"/>
</dbReference>
<dbReference type="SUPFAM" id="SSF50370">
    <property type="entry name" value="Ricin B-like lectins"/>
    <property type="match status" value="1"/>
</dbReference>
<evidence type="ECO:0000313" key="3">
    <source>
        <dbReference type="Proteomes" id="UP000253868"/>
    </source>
</evidence>
<protein>
    <submittedName>
        <fullName evidence="2">Uncharacterized protein</fullName>
    </submittedName>
</protein>
<dbReference type="Gene3D" id="2.80.10.50">
    <property type="match status" value="2"/>
</dbReference>
<gene>
    <name evidence="2" type="ORF">DVK44_32905</name>
</gene>
<sequence length="180" mass="19741">MRSHLRYALKSLPALLTALTLVLLAPGPALANTPKTRLTNTYSNECLRATGEAVTVASNCSGAAQNFEWRFDQVPGGPNTFKYIKLDASEHPGTCLDNNGSRIYALRCNTGTYQQWVVTRFEPLRPPSGQVGVQLKNVQTGICVDTTRSGSGWRIYPHACNSGYFQQWNISADAANFIGW</sequence>
<dbReference type="RefSeq" id="WP_114664270.1">
    <property type="nucleotide sequence ID" value="NZ_CP031194.1"/>
</dbReference>
<accession>A0A345HYF5</accession>
<dbReference type="PROSITE" id="PS50231">
    <property type="entry name" value="RICIN_B_LECTIN"/>
    <property type="match status" value="1"/>
</dbReference>